<comment type="caution">
    <text evidence="1">The sequence shown here is derived from an EMBL/GenBank/DDBJ whole genome shotgun (WGS) entry which is preliminary data.</text>
</comment>
<evidence type="ECO:0000313" key="2">
    <source>
        <dbReference type="Proteomes" id="UP000009877"/>
    </source>
</evidence>
<evidence type="ECO:0000313" key="1">
    <source>
        <dbReference type="EMBL" id="EME36396.1"/>
    </source>
</evidence>
<reference evidence="1 2" key="1">
    <citation type="journal article" date="2014" name="Genome Announc.">
        <title>Draft Genome Sequence of Kocuria palustris PEL.</title>
        <authorList>
            <person name="Sharma G."/>
            <person name="Khatri I."/>
            <person name="Subramanian S."/>
        </authorList>
    </citation>
    <scope>NUCLEOTIDE SEQUENCE [LARGE SCALE GENOMIC DNA]</scope>
    <source>
        <strain evidence="1 2">PEL</strain>
    </source>
</reference>
<dbReference type="SUPFAM" id="SSF50475">
    <property type="entry name" value="FMN-binding split barrel"/>
    <property type="match status" value="1"/>
</dbReference>
<protein>
    <submittedName>
        <fullName evidence="1">Uncharacterized protein</fullName>
    </submittedName>
</protein>
<organism evidence="1 2">
    <name type="scientific">Kocuria palustris PEL</name>
    <dbReference type="NCBI Taxonomy" id="1236550"/>
    <lineage>
        <taxon>Bacteria</taxon>
        <taxon>Bacillati</taxon>
        <taxon>Actinomycetota</taxon>
        <taxon>Actinomycetes</taxon>
        <taxon>Micrococcales</taxon>
        <taxon>Micrococcaceae</taxon>
        <taxon>Kocuria</taxon>
    </lineage>
</organism>
<dbReference type="AlphaFoldDB" id="M2XBG5"/>
<name>M2XBG5_9MICC</name>
<dbReference type="Gene3D" id="2.30.110.10">
    <property type="entry name" value="Electron Transport, Fmn-binding Protein, Chain A"/>
    <property type="match status" value="1"/>
</dbReference>
<dbReference type="EMBL" id="ANHZ02000014">
    <property type="protein sequence ID" value="EME36396.1"/>
    <property type="molecule type" value="Genomic_DNA"/>
</dbReference>
<gene>
    <name evidence="1" type="ORF">C884_00383</name>
</gene>
<dbReference type="InterPro" id="IPR012349">
    <property type="entry name" value="Split_barrel_FMN-bd"/>
</dbReference>
<keyword evidence="2" id="KW-1185">Reference proteome</keyword>
<sequence length="94" mass="9805">MFGTSKESRKALNLQSNPKVSLVAVDGQGHEIQAHAEAQVLTGPEAGQTGQALAQAHPGGDPDPQTAILVGLSVVWARWVDATQVPPHAEEASF</sequence>
<accession>M2XBG5</accession>
<dbReference type="Proteomes" id="UP000009877">
    <property type="component" value="Unassembled WGS sequence"/>
</dbReference>
<dbReference type="STRING" id="71999.KPaMU14_07395"/>
<proteinExistence type="predicted"/>